<dbReference type="Proteomes" id="UP000006732">
    <property type="component" value="Chromosome"/>
</dbReference>
<keyword evidence="1" id="KW-1133">Transmembrane helix</keyword>
<keyword evidence="3" id="KW-1185">Reference proteome</keyword>
<evidence type="ECO:0000313" key="2">
    <source>
        <dbReference type="EMBL" id="ABK99515.1"/>
    </source>
</evidence>
<gene>
    <name evidence="2" type="ordered locus">Ppro_1905</name>
</gene>
<dbReference type="HOGENOM" id="CLU_905708_0_0_7"/>
<evidence type="ECO:0000256" key="1">
    <source>
        <dbReference type="SAM" id="Phobius"/>
    </source>
</evidence>
<keyword evidence="1" id="KW-0812">Transmembrane</keyword>
<dbReference type="eggNOG" id="ENOG5033FY3">
    <property type="taxonomic scope" value="Bacteria"/>
</dbReference>
<name>A1AQ95_PELPD</name>
<dbReference type="EMBL" id="CP000482">
    <property type="protein sequence ID" value="ABK99515.1"/>
    <property type="molecule type" value="Genomic_DNA"/>
</dbReference>
<sequence length="307" mass="33484">MRVPTNDVFTTKTLSHTSGINSMKPVGQKYQNKLKEIAARTGIDFARYRDPVLVEKLGNLLTIQFYAIKAISIPVLLLLLIHWGIAAYAFITSKNVAGIVIGLGGIIPSIVVGILTGIVVLMGTIKNDVKQLFSLSIDTIRTILADTNSEIQRSVHSVSECQSNLPKLSDLLQGVIFGIILPTLQQIIVSKFKIVRRPLEYLFNTTIVAVANSTLAVLDERTNNSVNNHSEKIAVVTTKVSKISDETANSINTSFDMAVKKLEAVKNVIDLKIESAGSKVIAPIKLLMVIGLMITVIVLVTCIKFLF</sequence>
<proteinExistence type="predicted"/>
<reference evidence="2 3" key="1">
    <citation type="submission" date="2006-10" db="EMBL/GenBank/DDBJ databases">
        <title>Complete sequence of chromosome of Pelobacter propionicus DSM 2379.</title>
        <authorList>
            <consortium name="US DOE Joint Genome Institute"/>
            <person name="Copeland A."/>
            <person name="Lucas S."/>
            <person name="Lapidus A."/>
            <person name="Barry K."/>
            <person name="Detter J.C."/>
            <person name="Glavina del Rio T."/>
            <person name="Hammon N."/>
            <person name="Israni S."/>
            <person name="Dalin E."/>
            <person name="Tice H."/>
            <person name="Pitluck S."/>
            <person name="Saunders E."/>
            <person name="Brettin T."/>
            <person name="Bruce D."/>
            <person name="Han C."/>
            <person name="Tapia R."/>
            <person name="Schmutz J."/>
            <person name="Larimer F."/>
            <person name="Land M."/>
            <person name="Hauser L."/>
            <person name="Kyrpides N."/>
            <person name="Kim E."/>
            <person name="Lovley D."/>
            <person name="Richardson P."/>
        </authorList>
    </citation>
    <scope>NUCLEOTIDE SEQUENCE [LARGE SCALE GENOMIC DNA]</scope>
    <source>
        <strain evidence="3">DSM 2379 / NBRC 103807 / OttBd1</strain>
    </source>
</reference>
<protein>
    <submittedName>
        <fullName evidence="2">Uncharacterized protein</fullName>
    </submittedName>
</protein>
<feature type="transmembrane region" description="Helical" evidence="1">
    <location>
        <begin position="66"/>
        <end position="91"/>
    </location>
</feature>
<dbReference type="KEGG" id="ppd:Ppro_1905"/>
<dbReference type="STRING" id="338966.Ppro_1905"/>
<feature type="transmembrane region" description="Helical" evidence="1">
    <location>
        <begin position="286"/>
        <end position="306"/>
    </location>
</feature>
<organism evidence="2 3">
    <name type="scientific">Pelobacter propionicus (strain DSM 2379 / NBRC 103807 / OttBd1)</name>
    <dbReference type="NCBI Taxonomy" id="338966"/>
    <lineage>
        <taxon>Bacteria</taxon>
        <taxon>Pseudomonadati</taxon>
        <taxon>Thermodesulfobacteriota</taxon>
        <taxon>Desulfuromonadia</taxon>
        <taxon>Desulfuromonadales</taxon>
        <taxon>Desulfuromonadaceae</taxon>
        <taxon>Pelobacter</taxon>
    </lineage>
</organism>
<keyword evidence="1" id="KW-0472">Membrane</keyword>
<dbReference type="AlphaFoldDB" id="A1AQ95"/>
<feature type="transmembrane region" description="Helical" evidence="1">
    <location>
        <begin position="98"/>
        <end position="125"/>
    </location>
</feature>
<accession>A1AQ95</accession>
<evidence type="ECO:0000313" key="3">
    <source>
        <dbReference type="Proteomes" id="UP000006732"/>
    </source>
</evidence>